<dbReference type="InterPro" id="IPR024300">
    <property type="entry name" value="SipL_SPOCS_dom"/>
</dbReference>
<dbReference type="InterPro" id="IPR018392">
    <property type="entry name" value="LysM"/>
</dbReference>
<accession>A0A9D1X4Q1</accession>
<sequence>MKIEKKTVQSGILKLEKNVQITIDQDMNVPDTKPDVEKIVESRGEVHIDEVEIMTDRIRIRGMFFVQLLYLSAEKEQKISCMEHEFALEEFMNVEGAQPTDTARVMVDLEDLTVSVINSRKCGVRSVLFFHIHISETKFVECSVGVEKRGNVQCLYESVPMTEIVLYKKDIQRIRAEVSLPAGKPNIREILWNSMQLRDVDVRMQEGKLSIRGELFLFILYRGEEEQGPVQYYDWEIPFTSELECSDSRENLIGSIAASLGSHQSVVKPDEDGEPRSVEVDAVLELDLKGYREFQMPVLKDMYACSRRLRLKTRPVAFENLIFQNNAKTKVNHRAVSAGDPHRLLQVLNVEGTVKIEDFKFEEKGIATEGLIFAKVLYIAGDDGAPIQSKEVVIPFEYLVETQSLSPSNRCEIRGVLEQIGGYVVDGNELEIRAVAGIYVTGFDRVAMDMIDEVEELPCDEEELARIPSMTGYIVKNGDTLWMIAKNCGTTIDKIRQYNENVEEPLEEGQKLFLIKAMDGIGLDDITQ</sequence>
<organism evidence="2 3">
    <name type="scientific">Candidatus Anaerobutyricum stercoripullorum</name>
    <dbReference type="NCBI Taxonomy" id="2838456"/>
    <lineage>
        <taxon>Bacteria</taxon>
        <taxon>Bacillati</taxon>
        <taxon>Bacillota</taxon>
        <taxon>Clostridia</taxon>
        <taxon>Lachnospirales</taxon>
        <taxon>Lachnospiraceae</taxon>
        <taxon>Anaerobutyricum</taxon>
    </lineage>
</organism>
<evidence type="ECO:0000313" key="3">
    <source>
        <dbReference type="Proteomes" id="UP000886805"/>
    </source>
</evidence>
<proteinExistence type="predicted"/>
<feature type="domain" description="LysM" evidence="1">
    <location>
        <begin position="471"/>
        <end position="514"/>
    </location>
</feature>
<evidence type="ECO:0000259" key="1">
    <source>
        <dbReference type="PROSITE" id="PS51782"/>
    </source>
</evidence>
<dbReference type="Proteomes" id="UP000886805">
    <property type="component" value="Unassembled WGS sequence"/>
</dbReference>
<comment type="caution">
    <text evidence="2">The sequence shown here is derived from an EMBL/GenBank/DDBJ whole genome shotgun (WGS) entry which is preliminary data.</text>
</comment>
<dbReference type="InterPro" id="IPR036779">
    <property type="entry name" value="LysM_dom_sf"/>
</dbReference>
<dbReference type="SUPFAM" id="SSF54106">
    <property type="entry name" value="LysM domain"/>
    <property type="match status" value="1"/>
</dbReference>
<dbReference type="PROSITE" id="PS51782">
    <property type="entry name" value="LYSM"/>
    <property type="match status" value="1"/>
</dbReference>
<dbReference type="SMART" id="SM00257">
    <property type="entry name" value="LysM"/>
    <property type="match status" value="1"/>
</dbReference>
<dbReference type="Gene3D" id="3.10.350.10">
    <property type="entry name" value="LysM domain"/>
    <property type="match status" value="1"/>
</dbReference>
<evidence type="ECO:0000313" key="2">
    <source>
        <dbReference type="EMBL" id="HIX71420.1"/>
    </source>
</evidence>
<name>A0A9D1X4Q1_9FIRM</name>
<protein>
    <submittedName>
        <fullName evidence="2">DUF3794 domain-containing protein</fullName>
    </submittedName>
</protein>
<reference evidence="2" key="1">
    <citation type="journal article" date="2021" name="PeerJ">
        <title>Extensive microbial diversity within the chicken gut microbiome revealed by metagenomics and culture.</title>
        <authorList>
            <person name="Gilroy R."/>
            <person name="Ravi A."/>
            <person name="Getino M."/>
            <person name="Pursley I."/>
            <person name="Horton D.L."/>
            <person name="Alikhan N.F."/>
            <person name="Baker D."/>
            <person name="Gharbi K."/>
            <person name="Hall N."/>
            <person name="Watson M."/>
            <person name="Adriaenssens E.M."/>
            <person name="Foster-Nyarko E."/>
            <person name="Jarju S."/>
            <person name="Secka A."/>
            <person name="Antonio M."/>
            <person name="Oren A."/>
            <person name="Chaudhuri R.R."/>
            <person name="La Ragione R."/>
            <person name="Hildebrand F."/>
            <person name="Pallen M.J."/>
        </authorList>
    </citation>
    <scope>NUCLEOTIDE SEQUENCE</scope>
    <source>
        <strain evidence="2">ChiSxjej3B15-1167</strain>
    </source>
</reference>
<dbReference type="Pfam" id="PF01476">
    <property type="entry name" value="LysM"/>
    <property type="match status" value="1"/>
</dbReference>
<gene>
    <name evidence="2" type="ORF">H9849_00210</name>
</gene>
<dbReference type="CDD" id="cd00118">
    <property type="entry name" value="LysM"/>
    <property type="match status" value="1"/>
</dbReference>
<dbReference type="AlphaFoldDB" id="A0A9D1X4Q1"/>
<dbReference type="EMBL" id="DXEQ01000005">
    <property type="protein sequence ID" value="HIX71420.1"/>
    <property type="molecule type" value="Genomic_DNA"/>
</dbReference>
<dbReference type="Pfam" id="PF12673">
    <property type="entry name" value="SipL"/>
    <property type="match status" value="3"/>
</dbReference>
<reference evidence="2" key="2">
    <citation type="submission" date="2021-04" db="EMBL/GenBank/DDBJ databases">
        <authorList>
            <person name="Gilroy R."/>
        </authorList>
    </citation>
    <scope>NUCLEOTIDE SEQUENCE</scope>
    <source>
        <strain evidence="2">ChiSxjej3B15-1167</strain>
    </source>
</reference>